<dbReference type="PANTHER" id="PTHR23513:SF9">
    <property type="entry name" value="ENTEROBACTIN EXPORTER ENTS"/>
    <property type="match status" value="1"/>
</dbReference>
<feature type="transmembrane region" description="Helical" evidence="7">
    <location>
        <begin position="349"/>
        <end position="369"/>
    </location>
</feature>
<name>A0A9E6NXB6_9PSED</name>
<feature type="transmembrane region" description="Helical" evidence="7">
    <location>
        <begin position="145"/>
        <end position="166"/>
    </location>
</feature>
<accession>A0A9E6NXB6</accession>
<dbReference type="AlphaFoldDB" id="A0A9E6NXB6"/>
<dbReference type="Gene3D" id="1.20.1250.20">
    <property type="entry name" value="MFS general substrate transporter like domains"/>
    <property type="match status" value="1"/>
</dbReference>
<dbReference type="RefSeq" id="WP_186548631.1">
    <property type="nucleotide sequence ID" value="NZ_CP077091.1"/>
</dbReference>
<reference evidence="8 9" key="1">
    <citation type="journal article" date="2020" name="Microorganisms">
        <title>Reliable Identification of Environmental Pseudomonas Isolates Using the rpoD Gene.</title>
        <authorList>
            <consortium name="The Broad Institute Genome Sequencing Platform"/>
            <person name="Girard L."/>
            <person name="Lood C."/>
            <person name="Rokni-Zadeh H."/>
            <person name="van Noort V."/>
            <person name="Lavigne R."/>
            <person name="De Mot R."/>
        </authorList>
    </citation>
    <scope>NUCLEOTIDE SEQUENCE [LARGE SCALE GENOMIC DNA]</scope>
    <source>
        <strain evidence="8 9">SWRI65</strain>
    </source>
</reference>
<keyword evidence="2" id="KW-0813">Transport</keyword>
<dbReference type="SUPFAM" id="SSF103473">
    <property type="entry name" value="MFS general substrate transporter"/>
    <property type="match status" value="1"/>
</dbReference>
<keyword evidence="3" id="KW-1003">Cell membrane</keyword>
<evidence type="ECO:0000256" key="4">
    <source>
        <dbReference type="ARBA" id="ARBA00022692"/>
    </source>
</evidence>
<evidence type="ECO:0000256" key="2">
    <source>
        <dbReference type="ARBA" id="ARBA00022448"/>
    </source>
</evidence>
<dbReference type="InterPro" id="IPR036259">
    <property type="entry name" value="MFS_trans_sf"/>
</dbReference>
<evidence type="ECO:0000313" key="9">
    <source>
        <dbReference type="Proteomes" id="UP000631521"/>
    </source>
</evidence>
<keyword evidence="4 7" id="KW-0812">Transmembrane</keyword>
<evidence type="ECO:0000256" key="6">
    <source>
        <dbReference type="ARBA" id="ARBA00023136"/>
    </source>
</evidence>
<feature type="transmembrane region" description="Helical" evidence="7">
    <location>
        <begin position="49"/>
        <end position="70"/>
    </location>
</feature>
<feature type="transmembrane region" description="Helical" evidence="7">
    <location>
        <begin position="375"/>
        <end position="394"/>
    </location>
</feature>
<evidence type="ECO:0000256" key="1">
    <source>
        <dbReference type="ARBA" id="ARBA00004651"/>
    </source>
</evidence>
<comment type="subcellular location">
    <subcellularLocation>
        <location evidence="1">Cell membrane</location>
        <topology evidence="1">Multi-pass membrane protein</topology>
    </subcellularLocation>
</comment>
<dbReference type="Pfam" id="PF07690">
    <property type="entry name" value="MFS_1"/>
    <property type="match status" value="1"/>
</dbReference>
<feature type="transmembrane region" description="Helical" evidence="7">
    <location>
        <begin position="287"/>
        <end position="305"/>
    </location>
</feature>
<feature type="transmembrane region" description="Helical" evidence="7">
    <location>
        <begin position="172"/>
        <end position="191"/>
    </location>
</feature>
<protein>
    <submittedName>
        <fullName evidence="8">MFS transporter</fullName>
    </submittedName>
</protein>
<feature type="transmembrane region" description="Helical" evidence="7">
    <location>
        <begin position="311"/>
        <end position="328"/>
    </location>
</feature>
<reference evidence="8 9" key="2">
    <citation type="journal article" date="2021" name="Microorganisms">
        <title>The Ever-Expanding Pseudomonas Genus: Description of 43 New Species and Partition of the Pseudomonas putida Group.</title>
        <authorList>
            <person name="Girard L."/>
            <person name="Lood C."/>
            <person name="Hofte M."/>
            <person name="Vandamme P."/>
            <person name="Rokni-Zadeh H."/>
            <person name="van Noort V."/>
            <person name="Lavigne R."/>
            <person name="De Mot R."/>
        </authorList>
    </citation>
    <scope>NUCLEOTIDE SEQUENCE [LARGE SCALE GENOMIC DNA]</scope>
    <source>
        <strain evidence="8 9">SWRI65</strain>
    </source>
</reference>
<evidence type="ECO:0000256" key="3">
    <source>
        <dbReference type="ARBA" id="ARBA00022475"/>
    </source>
</evidence>
<dbReference type="KEGG" id="phv:HU739_016535"/>
<feature type="transmembrane region" description="Helical" evidence="7">
    <location>
        <begin position="221"/>
        <end position="250"/>
    </location>
</feature>
<feature type="transmembrane region" description="Helical" evidence="7">
    <location>
        <begin position="103"/>
        <end position="124"/>
    </location>
</feature>
<feature type="transmembrane region" description="Helical" evidence="7">
    <location>
        <begin position="77"/>
        <end position="97"/>
    </location>
</feature>
<dbReference type="Proteomes" id="UP000631521">
    <property type="component" value="Chromosome"/>
</dbReference>
<dbReference type="PANTHER" id="PTHR23513">
    <property type="entry name" value="INTEGRAL MEMBRANE EFFLUX PROTEIN-RELATED"/>
    <property type="match status" value="1"/>
</dbReference>
<dbReference type="GO" id="GO:0005886">
    <property type="term" value="C:plasma membrane"/>
    <property type="evidence" value="ECO:0007669"/>
    <property type="project" value="UniProtKB-SubCell"/>
</dbReference>
<keyword evidence="5 7" id="KW-1133">Transmembrane helix</keyword>
<sequence>MPEVSADARRRAIRLFGAGLLCALLAEQTVLFAVPLMIFQLTGNVRYSGIAFALEWLPALIAYPFAGLLADRFGGRLLFRAANTARGLSLGVTLWICWFAPQWTIWALIGNGIVLSVLMAPVRMAVEKSVPLIAGPERLAHCQSLVQNMELLAMALGPALAAGLAMYTDKRWLLGLAALALFAAALCWRNLPTARTPASGPGSVLKDLALGWRLLLGNRPVLTLAGLNFTINLAFAAVLSANAFVISGVFSAADGVFGLMNAGAGALGLLNFILVPRLLARLSIYRLGALGFALLCLGLICMGVASGVVLYALSFLLAMAGCAWFNVFNRTQRIKAIDKAHLGKVMGPFYLVNLLSYPLGGLLTASVGHVYGPQVLILVLALVLTVPGTLLFILTTRRFQLALGAPSLAMEASQ</sequence>
<gene>
    <name evidence="8" type="ORF">HU739_016535</name>
</gene>
<evidence type="ECO:0000256" key="7">
    <source>
        <dbReference type="SAM" id="Phobius"/>
    </source>
</evidence>
<keyword evidence="9" id="KW-1185">Reference proteome</keyword>
<keyword evidence="6 7" id="KW-0472">Membrane</keyword>
<dbReference type="InterPro" id="IPR011701">
    <property type="entry name" value="MFS"/>
</dbReference>
<evidence type="ECO:0000313" key="8">
    <source>
        <dbReference type="EMBL" id="QXI15521.1"/>
    </source>
</evidence>
<dbReference type="EMBL" id="CP077091">
    <property type="protein sequence ID" value="QXI15521.1"/>
    <property type="molecule type" value="Genomic_DNA"/>
</dbReference>
<feature type="transmembrane region" description="Helical" evidence="7">
    <location>
        <begin position="256"/>
        <end position="275"/>
    </location>
</feature>
<evidence type="ECO:0000256" key="5">
    <source>
        <dbReference type="ARBA" id="ARBA00022989"/>
    </source>
</evidence>
<dbReference type="CDD" id="cd06173">
    <property type="entry name" value="MFS_MefA_like"/>
    <property type="match status" value="1"/>
</dbReference>
<proteinExistence type="predicted"/>
<organism evidence="8 9">
    <name type="scientific">Pseudomonas hamedanensis</name>
    <dbReference type="NCBI Taxonomy" id="2745504"/>
    <lineage>
        <taxon>Bacteria</taxon>
        <taxon>Pseudomonadati</taxon>
        <taxon>Pseudomonadota</taxon>
        <taxon>Gammaproteobacteria</taxon>
        <taxon>Pseudomonadales</taxon>
        <taxon>Pseudomonadaceae</taxon>
        <taxon>Pseudomonas</taxon>
    </lineage>
</organism>
<dbReference type="GO" id="GO:0022857">
    <property type="term" value="F:transmembrane transporter activity"/>
    <property type="evidence" value="ECO:0007669"/>
    <property type="project" value="InterPro"/>
</dbReference>